<organism evidence="1 2">
    <name type="scientific">Novacetimonas pomaceti</name>
    <dbReference type="NCBI Taxonomy" id="2021998"/>
    <lineage>
        <taxon>Bacteria</taxon>
        <taxon>Pseudomonadati</taxon>
        <taxon>Pseudomonadota</taxon>
        <taxon>Alphaproteobacteria</taxon>
        <taxon>Acetobacterales</taxon>
        <taxon>Acetobacteraceae</taxon>
        <taxon>Novacetimonas</taxon>
    </lineage>
</organism>
<dbReference type="RefSeq" id="WP_110560489.1">
    <property type="nucleotide sequence ID" value="NZ_PRCW01000094.1"/>
</dbReference>
<evidence type="ECO:0008006" key="3">
    <source>
        <dbReference type="Google" id="ProtNLM"/>
    </source>
</evidence>
<accession>A0ABX5P0G4</accession>
<name>A0ABX5P0G4_9PROT</name>
<gene>
    <name evidence="1" type="ORF">C3920_11360</name>
</gene>
<dbReference type="EMBL" id="PRCW01000094">
    <property type="protein sequence ID" value="PYD47180.1"/>
    <property type="molecule type" value="Genomic_DNA"/>
</dbReference>
<proteinExistence type="predicted"/>
<evidence type="ECO:0000313" key="1">
    <source>
        <dbReference type="EMBL" id="PYD47180.1"/>
    </source>
</evidence>
<sequence>MKQSDFPARFSIPFADAAATGYIRAIPTASQIATTPGAASLTDGFPPVTFDPVSAGGTPPSGQDMNGLLNWITSVLRTFQSGYFGPWDATFAGDIGGYPMNAIVAGATAGTYYVSTVDDNVTTPGAPGAAWQSLFTGLQPSLGFTPVAQWVDSGTIGMVQLGWSTALSCVVGRDTGGNLRSLISSNPTVSTYETIIEMSRIVASGTMVATGIDGVLTYHPPQSYIDSAVAAEAAARANADAALQASKQDALGFTPVQQAAGPNQTAGTISIGQAAAYGSFLNVSVNGTDVGPLLSGWVGGVAADGDSPVWGIHWTSAGRPLIGWGSATLTWTPMGTYADVQGVQANITAEATARANADAALQASKQDALGFTPVAQWVDSGTIGMAQLGWSTALTCVVGKDTGGALHSLISSNPTTGTYETLVEISRITDAGTLVATGVDGVLSYHPPQTYIDSAVAAEAATRANADAALNANFANFLPLAASGKNVTYGSAGGHDLAFQDDGTLAVYKGGTPLFSIGDAGVNIAVPVAGNVRSGTVTGGTYMVINDVMELTFSVSDVADQSTIDFPMAFSATPNVFFQPSLEANGDNLSCSLVSATATGCTVQIHNNANGSSTTAPTLVVMASGPVA</sequence>
<comment type="caution">
    <text evidence="1">The sequence shown here is derived from an EMBL/GenBank/DDBJ whole genome shotgun (WGS) entry which is preliminary data.</text>
</comment>
<dbReference type="Proteomes" id="UP000248116">
    <property type="component" value="Unassembled WGS sequence"/>
</dbReference>
<evidence type="ECO:0000313" key="2">
    <source>
        <dbReference type="Proteomes" id="UP000248116"/>
    </source>
</evidence>
<reference evidence="1 2" key="1">
    <citation type="submission" date="2018-02" db="EMBL/GenBank/DDBJ databases">
        <authorList>
            <person name="Skraban J."/>
            <person name="Trcek J."/>
        </authorList>
    </citation>
    <scope>NUCLEOTIDE SEQUENCE [LARGE SCALE GENOMIC DNA]</scope>
    <source>
        <strain evidence="1 2">AV446</strain>
    </source>
</reference>
<protein>
    <recommendedName>
        <fullName evidence="3">DUF2793 domain-containing protein</fullName>
    </recommendedName>
</protein>
<keyword evidence="2" id="KW-1185">Reference proteome</keyword>